<dbReference type="Pfam" id="PF00069">
    <property type="entry name" value="Pkinase"/>
    <property type="match status" value="1"/>
</dbReference>
<feature type="region of interest" description="Disordered" evidence="5">
    <location>
        <begin position="71"/>
        <end position="103"/>
    </location>
</feature>
<evidence type="ECO:0000256" key="4">
    <source>
        <dbReference type="ARBA" id="ARBA00022840"/>
    </source>
</evidence>
<accession>A0A8S1J431</accession>
<keyword evidence="6" id="KW-0812">Transmembrane</keyword>
<dbReference type="InterPro" id="IPR011009">
    <property type="entry name" value="Kinase-like_dom_sf"/>
</dbReference>
<dbReference type="PANTHER" id="PTHR44329">
    <property type="entry name" value="SERINE/THREONINE-PROTEIN KINASE TNNI3K-RELATED"/>
    <property type="match status" value="1"/>
</dbReference>
<keyword evidence="2" id="KW-0547">Nucleotide-binding</keyword>
<dbReference type="GO" id="GO:0004674">
    <property type="term" value="F:protein serine/threonine kinase activity"/>
    <property type="evidence" value="ECO:0007669"/>
    <property type="project" value="TreeGrafter"/>
</dbReference>
<evidence type="ECO:0000256" key="1">
    <source>
        <dbReference type="ARBA" id="ARBA00022679"/>
    </source>
</evidence>
<dbReference type="Gene3D" id="1.10.510.10">
    <property type="entry name" value="Transferase(Phosphotransferase) domain 1"/>
    <property type="match status" value="1"/>
</dbReference>
<dbReference type="SUPFAM" id="SSF56112">
    <property type="entry name" value="Protein kinase-like (PK-like)"/>
    <property type="match status" value="1"/>
</dbReference>
<dbReference type="GO" id="GO:0005524">
    <property type="term" value="F:ATP binding"/>
    <property type="evidence" value="ECO:0007669"/>
    <property type="project" value="UniProtKB-KW"/>
</dbReference>
<evidence type="ECO:0000256" key="6">
    <source>
        <dbReference type="SAM" id="Phobius"/>
    </source>
</evidence>
<evidence type="ECO:0000313" key="9">
    <source>
        <dbReference type="Proteomes" id="UP000708148"/>
    </source>
</evidence>
<proteinExistence type="predicted"/>
<organism evidence="8 9">
    <name type="scientific">Ostreobium quekettii</name>
    <dbReference type="NCBI Taxonomy" id="121088"/>
    <lineage>
        <taxon>Eukaryota</taxon>
        <taxon>Viridiplantae</taxon>
        <taxon>Chlorophyta</taxon>
        <taxon>core chlorophytes</taxon>
        <taxon>Ulvophyceae</taxon>
        <taxon>TCBD clade</taxon>
        <taxon>Bryopsidales</taxon>
        <taxon>Ostreobineae</taxon>
        <taxon>Ostreobiaceae</taxon>
        <taxon>Ostreobium</taxon>
    </lineage>
</organism>
<sequence>VMGNITSQEEAQGDAEGHTWCNTMKTLTALLVVTCALLVMVVLISMHKKKKLTILAWLRVHVLGRPDFTSRSVQLQQAPSSQLPPSRAAMAKTRAPNPTPDEYDAPNPAFPIVDIQNILPLEGGWEQPGAHGSVREGIWLDWNQRARKVAIKVARLPSSDDCVDAITKEFEILATLPPHPRIVWVIGMRLGEGPMIVQELMAMNLGGALSVEAPGLTYLQILGIGLDVSRGMSHLHEHGVTHFGIKPSNILLDTEGRAKLADFTCSKLKMASTVCVAGCGTLGYIAPECLVGPSRTSQSLQEAAPETSPEPRGPVGEVPEEKVDIYSFGKVMLECVTGRLDVKNEAAAKLCPGEVWELIGWCVSRDPKDRPSSEEVVGKLEGMLQCGGEWLGRSPRQDVWLAT</sequence>
<dbReference type="AlphaFoldDB" id="A0A8S1J431"/>
<keyword evidence="9" id="KW-1185">Reference proteome</keyword>
<feature type="transmembrane region" description="Helical" evidence="6">
    <location>
        <begin position="27"/>
        <end position="46"/>
    </location>
</feature>
<dbReference type="OrthoDB" id="540795at2759"/>
<feature type="compositionally biased region" description="Low complexity" evidence="5">
    <location>
        <begin position="74"/>
        <end position="89"/>
    </location>
</feature>
<evidence type="ECO:0000313" key="8">
    <source>
        <dbReference type="EMBL" id="CAD7698270.1"/>
    </source>
</evidence>
<name>A0A8S1J431_9CHLO</name>
<dbReference type="PROSITE" id="PS50011">
    <property type="entry name" value="PROTEIN_KINASE_DOM"/>
    <property type="match status" value="1"/>
</dbReference>
<dbReference type="PANTHER" id="PTHR44329:SF288">
    <property type="entry name" value="MITOGEN-ACTIVATED PROTEIN KINASE KINASE KINASE 20"/>
    <property type="match status" value="1"/>
</dbReference>
<evidence type="ECO:0000256" key="5">
    <source>
        <dbReference type="SAM" id="MobiDB-lite"/>
    </source>
</evidence>
<dbReference type="InterPro" id="IPR051681">
    <property type="entry name" value="Ser/Thr_Kinases-Pseudokinases"/>
</dbReference>
<keyword evidence="1" id="KW-0808">Transferase</keyword>
<keyword evidence="6" id="KW-1133">Transmembrane helix</keyword>
<reference evidence="8" key="1">
    <citation type="submission" date="2020-12" db="EMBL/GenBank/DDBJ databases">
        <authorList>
            <person name="Iha C."/>
        </authorList>
    </citation>
    <scope>NUCLEOTIDE SEQUENCE</scope>
</reference>
<dbReference type="EMBL" id="CAJHUC010000800">
    <property type="protein sequence ID" value="CAD7698270.1"/>
    <property type="molecule type" value="Genomic_DNA"/>
</dbReference>
<dbReference type="InterPro" id="IPR000719">
    <property type="entry name" value="Prot_kinase_dom"/>
</dbReference>
<dbReference type="Gene3D" id="3.30.200.20">
    <property type="entry name" value="Phosphorylase Kinase, domain 1"/>
    <property type="match status" value="1"/>
</dbReference>
<evidence type="ECO:0000259" key="7">
    <source>
        <dbReference type="PROSITE" id="PS50011"/>
    </source>
</evidence>
<evidence type="ECO:0000256" key="2">
    <source>
        <dbReference type="ARBA" id="ARBA00022741"/>
    </source>
</evidence>
<dbReference type="Proteomes" id="UP000708148">
    <property type="component" value="Unassembled WGS sequence"/>
</dbReference>
<comment type="caution">
    <text evidence="8">The sequence shown here is derived from an EMBL/GenBank/DDBJ whole genome shotgun (WGS) entry which is preliminary data.</text>
</comment>
<feature type="region of interest" description="Disordered" evidence="5">
    <location>
        <begin position="297"/>
        <end position="319"/>
    </location>
</feature>
<feature type="non-terminal residue" evidence="8">
    <location>
        <position position="1"/>
    </location>
</feature>
<evidence type="ECO:0000256" key="3">
    <source>
        <dbReference type="ARBA" id="ARBA00022777"/>
    </source>
</evidence>
<gene>
    <name evidence="8" type="ORF">OSTQU699_LOCUS3631</name>
</gene>
<feature type="domain" description="Protein kinase" evidence="7">
    <location>
        <begin position="120"/>
        <end position="391"/>
    </location>
</feature>
<keyword evidence="3" id="KW-0418">Kinase</keyword>
<keyword evidence="6" id="KW-0472">Membrane</keyword>
<keyword evidence="4" id="KW-0067">ATP-binding</keyword>
<protein>
    <recommendedName>
        <fullName evidence="7">Protein kinase domain-containing protein</fullName>
    </recommendedName>
</protein>